<dbReference type="InterPro" id="IPR009057">
    <property type="entry name" value="Homeodomain-like_sf"/>
</dbReference>
<proteinExistence type="predicted"/>
<gene>
    <name evidence="5" type="ORF">H9705_08590</name>
</gene>
<dbReference type="SMART" id="SM00342">
    <property type="entry name" value="HTH_ARAC"/>
    <property type="match status" value="1"/>
</dbReference>
<dbReference type="GO" id="GO:0003700">
    <property type="term" value="F:DNA-binding transcription factor activity"/>
    <property type="evidence" value="ECO:0007669"/>
    <property type="project" value="InterPro"/>
</dbReference>
<evidence type="ECO:0000313" key="5">
    <source>
        <dbReference type="EMBL" id="HJC15862.1"/>
    </source>
</evidence>
<dbReference type="InterPro" id="IPR018060">
    <property type="entry name" value="HTH_AraC"/>
</dbReference>
<dbReference type="InterPro" id="IPR013096">
    <property type="entry name" value="Cupin_2"/>
</dbReference>
<evidence type="ECO:0000256" key="3">
    <source>
        <dbReference type="ARBA" id="ARBA00023163"/>
    </source>
</evidence>
<feature type="domain" description="HTH araC/xylS-type" evidence="4">
    <location>
        <begin position="179"/>
        <end position="277"/>
    </location>
</feature>
<sequence length="282" mass="33287">MNNVIYKQIYDLDKTGISIHYYTQRGEYTPPHWHSALELHYALNGTGEIIFEKKKHALVSGEFLLVDSNVIHHTQCARISMGISIYVSREFLKKYIPDLDAYRLECSRETLVREKLQSYLKICEMIKELPRMYILQPLGYEMRCEAIVMDVMFVLLNNFAVREIREESTKDARVMERLNEINAYVREHYREPISLEAISSSLGLSREYFCRFFKQHMGINYARHVNLVRLVHIYDDIVNTQDNIMVIAEKHGFTNYKLFTRMFREIYGCTPSSVRKGEKGKQ</sequence>
<accession>A0A9D2NCP4</accession>
<keyword evidence="3" id="KW-0804">Transcription</keyword>
<dbReference type="GO" id="GO:0043565">
    <property type="term" value="F:sequence-specific DNA binding"/>
    <property type="evidence" value="ECO:0007669"/>
    <property type="project" value="InterPro"/>
</dbReference>
<dbReference type="SUPFAM" id="SSF46689">
    <property type="entry name" value="Homeodomain-like"/>
    <property type="match status" value="2"/>
</dbReference>
<protein>
    <submittedName>
        <fullName evidence="5">AraC family transcriptional regulator</fullName>
    </submittedName>
</protein>
<dbReference type="Pfam" id="PF07883">
    <property type="entry name" value="Cupin_2"/>
    <property type="match status" value="1"/>
</dbReference>
<dbReference type="Gene3D" id="2.60.120.10">
    <property type="entry name" value="Jelly Rolls"/>
    <property type="match status" value="1"/>
</dbReference>
<name>A0A9D2NCP4_9FIRM</name>
<dbReference type="EMBL" id="DWWU01000036">
    <property type="protein sequence ID" value="HJC15862.1"/>
    <property type="molecule type" value="Genomic_DNA"/>
</dbReference>
<evidence type="ECO:0000313" key="6">
    <source>
        <dbReference type="Proteomes" id="UP000823849"/>
    </source>
</evidence>
<dbReference type="Gene3D" id="1.10.10.60">
    <property type="entry name" value="Homeodomain-like"/>
    <property type="match status" value="2"/>
</dbReference>
<dbReference type="InterPro" id="IPR011051">
    <property type="entry name" value="RmlC_Cupin_sf"/>
</dbReference>
<evidence type="ECO:0000259" key="4">
    <source>
        <dbReference type="PROSITE" id="PS01124"/>
    </source>
</evidence>
<evidence type="ECO:0000256" key="1">
    <source>
        <dbReference type="ARBA" id="ARBA00023015"/>
    </source>
</evidence>
<dbReference type="PANTHER" id="PTHR43280:SF2">
    <property type="entry name" value="HTH-TYPE TRANSCRIPTIONAL REGULATOR EXSA"/>
    <property type="match status" value="1"/>
</dbReference>
<organism evidence="5 6">
    <name type="scientific">Candidatus Fusicatenibacter intestinigallinarum</name>
    <dbReference type="NCBI Taxonomy" id="2838598"/>
    <lineage>
        <taxon>Bacteria</taxon>
        <taxon>Bacillati</taxon>
        <taxon>Bacillota</taxon>
        <taxon>Clostridia</taxon>
        <taxon>Lachnospirales</taxon>
        <taxon>Lachnospiraceae</taxon>
        <taxon>Fusicatenibacter</taxon>
    </lineage>
</organism>
<dbReference type="SUPFAM" id="SSF51182">
    <property type="entry name" value="RmlC-like cupins"/>
    <property type="match status" value="1"/>
</dbReference>
<dbReference type="Pfam" id="PF12833">
    <property type="entry name" value="HTH_18"/>
    <property type="match status" value="1"/>
</dbReference>
<dbReference type="AlphaFoldDB" id="A0A9D2NCP4"/>
<keyword evidence="2" id="KW-0238">DNA-binding</keyword>
<dbReference type="InterPro" id="IPR014710">
    <property type="entry name" value="RmlC-like_jellyroll"/>
</dbReference>
<comment type="caution">
    <text evidence="5">The sequence shown here is derived from an EMBL/GenBank/DDBJ whole genome shotgun (WGS) entry which is preliminary data.</text>
</comment>
<dbReference type="CDD" id="cd02208">
    <property type="entry name" value="cupin_RmlC-like"/>
    <property type="match status" value="1"/>
</dbReference>
<dbReference type="PANTHER" id="PTHR43280">
    <property type="entry name" value="ARAC-FAMILY TRANSCRIPTIONAL REGULATOR"/>
    <property type="match status" value="1"/>
</dbReference>
<reference evidence="5" key="1">
    <citation type="journal article" date="2021" name="PeerJ">
        <title>Extensive microbial diversity within the chicken gut microbiome revealed by metagenomics and culture.</title>
        <authorList>
            <person name="Gilroy R."/>
            <person name="Ravi A."/>
            <person name="Getino M."/>
            <person name="Pursley I."/>
            <person name="Horton D.L."/>
            <person name="Alikhan N.F."/>
            <person name="Baker D."/>
            <person name="Gharbi K."/>
            <person name="Hall N."/>
            <person name="Watson M."/>
            <person name="Adriaenssens E.M."/>
            <person name="Foster-Nyarko E."/>
            <person name="Jarju S."/>
            <person name="Secka A."/>
            <person name="Antonio M."/>
            <person name="Oren A."/>
            <person name="Chaudhuri R.R."/>
            <person name="La Ragione R."/>
            <person name="Hildebrand F."/>
            <person name="Pallen M.J."/>
        </authorList>
    </citation>
    <scope>NUCLEOTIDE SEQUENCE</scope>
    <source>
        <strain evidence="5">CHK185-5351</strain>
    </source>
</reference>
<keyword evidence="1" id="KW-0805">Transcription regulation</keyword>
<dbReference type="PROSITE" id="PS01124">
    <property type="entry name" value="HTH_ARAC_FAMILY_2"/>
    <property type="match status" value="1"/>
</dbReference>
<reference evidence="5" key="2">
    <citation type="submission" date="2021-04" db="EMBL/GenBank/DDBJ databases">
        <authorList>
            <person name="Gilroy R."/>
        </authorList>
    </citation>
    <scope>NUCLEOTIDE SEQUENCE</scope>
    <source>
        <strain evidence="5">CHK185-5351</strain>
    </source>
</reference>
<evidence type="ECO:0000256" key="2">
    <source>
        <dbReference type="ARBA" id="ARBA00023125"/>
    </source>
</evidence>
<dbReference type="Proteomes" id="UP000823849">
    <property type="component" value="Unassembled WGS sequence"/>
</dbReference>